<feature type="compositionally biased region" description="Polar residues" evidence="1">
    <location>
        <begin position="1"/>
        <end position="13"/>
    </location>
</feature>
<dbReference type="AlphaFoldDB" id="A0A0C2WF62"/>
<organism evidence="2 3">
    <name type="scientific">Amanita muscaria (strain Koide BX008)</name>
    <dbReference type="NCBI Taxonomy" id="946122"/>
    <lineage>
        <taxon>Eukaryota</taxon>
        <taxon>Fungi</taxon>
        <taxon>Dikarya</taxon>
        <taxon>Basidiomycota</taxon>
        <taxon>Agaricomycotina</taxon>
        <taxon>Agaricomycetes</taxon>
        <taxon>Agaricomycetidae</taxon>
        <taxon>Agaricales</taxon>
        <taxon>Pluteineae</taxon>
        <taxon>Amanitaceae</taxon>
        <taxon>Amanita</taxon>
    </lineage>
</organism>
<dbReference type="Proteomes" id="UP000054549">
    <property type="component" value="Unassembled WGS sequence"/>
</dbReference>
<feature type="region of interest" description="Disordered" evidence="1">
    <location>
        <begin position="1"/>
        <end position="35"/>
    </location>
</feature>
<dbReference type="EMBL" id="KN818641">
    <property type="protein sequence ID" value="KIL54753.1"/>
    <property type="molecule type" value="Genomic_DNA"/>
</dbReference>
<evidence type="ECO:0000313" key="3">
    <source>
        <dbReference type="Proteomes" id="UP000054549"/>
    </source>
</evidence>
<reference evidence="2 3" key="1">
    <citation type="submission" date="2014-04" db="EMBL/GenBank/DDBJ databases">
        <title>Evolutionary Origins and Diversification of the Mycorrhizal Mutualists.</title>
        <authorList>
            <consortium name="DOE Joint Genome Institute"/>
            <consortium name="Mycorrhizal Genomics Consortium"/>
            <person name="Kohler A."/>
            <person name="Kuo A."/>
            <person name="Nagy L.G."/>
            <person name="Floudas D."/>
            <person name="Copeland A."/>
            <person name="Barry K.W."/>
            <person name="Cichocki N."/>
            <person name="Veneault-Fourrey C."/>
            <person name="LaButti K."/>
            <person name="Lindquist E.A."/>
            <person name="Lipzen A."/>
            <person name="Lundell T."/>
            <person name="Morin E."/>
            <person name="Murat C."/>
            <person name="Riley R."/>
            <person name="Ohm R."/>
            <person name="Sun H."/>
            <person name="Tunlid A."/>
            <person name="Henrissat B."/>
            <person name="Grigoriev I.V."/>
            <person name="Hibbett D.S."/>
            <person name="Martin F."/>
        </authorList>
    </citation>
    <scope>NUCLEOTIDE SEQUENCE [LARGE SCALE GENOMIC DNA]</scope>
    <source>
        <strain evidence="2 3">Koide BX008</strain>
    </source>
</reference>
<gene>
    <name evidence="2" type="ORF">M378DRAFT_18581</name>
</gene>
<accession>A0A0C2WF62</accession>
<proteinExistence type="predicted"/>
<dbReference type="HOGENOM" id="CLU_2542091_0_0_1"/>
<evidence type="ECO:0000256" key="1">
    <source>
        <dbReference type="SAM" id="MobiDB-lite"/>
    </source>
</evidence>
<keyword evidence="3" id="KW-1185">Reference proteome</keyword>
<evidence type="ECO:0000313" key="2">
    <source>
        <dbReference type="EMBL" id="KIL54753.1"/>
    </source>
</evidence>
<protein>
    <submittedName>
        <fullName evidence="2">Uncharacterized protein</fullName>
    </submittedName>
</protein>
<dbReference type="InParanoid" id="A0A0C2WF62"/>
<sequence>MPGTSQETASHPTPENVEAATHGKSGKFSNLDVPPKPYTVRQTVALALQHDPAAHFCILVSDSEWTASPDLLQRTQANLPELN</sequence>
<name>A0A0C2WF62_AMAMK</name>